<protein>
    <submittedName>
        <fullName evidence="2">Uncharacterized protein</fullName>
    </submittedName>
</protein>
<evidence type="ECO:0000256" key="1">
    <source>
        <dbReference type="SAM" id="Phobius"/>
    </source>
</evidence>
<dbReference type="AlphaFoldDB" id="A0AAN5HB80"/>
<feature type="non-terminal residue" evidence="2">
    <location>
        <position position="1"/>
    </location>
</feature>
<comment type="caution">
    <text evidence="2">The sequence shown here is derived from an EMBL/GenBank/DDBJ whole genome shotgun (WGS) entry which is preliminary data.</text>
</comment>
<keyword evidence="1" id="KW-0812">Transmembrane</keyword>
<gene>
    <name evidence="2" type="ORF">BRV02_005455</name>
</gene>
<feature type="transmembrane region" description="Helical" evidence="1">
    <location>
        <begin position="20"/>
        <end position="39"/>
    </location>
</feature>
<dbReference type="EMBL" id="AASSGK010000244">
    <property type="protein sequence ID" value="EFG2164227.1"/>
    <property type="molecule type" value="Genomic_DNA"/>
</dbReference>
<sequence>PALLAGYITERITRLFHIRWLAGVFLTIAGMIISFMWGLDGKHIALEAHTFDSVKFILTTALAGGLLAVPLQIKNIQQNGITPEDISKEINGYYCCFYTAFFLMACSACAPLIALQYDISPSLMWWGGLLYWLAALVT</sequence>
<feature type="transmembrane region" description="Helical" evidence="1">
    <location>
        <begin position="92"/>
        <end position="113"/>
    </location>
</feature>
<keyword evidence="1" id="KW-1133">Transmembrane helix</keyword>
<evidence type="ECO:0000313" key="2">
    <source>
        <dbReference type="EMBL" id="EFG2164227.1"/>
    </source>
</evidence>
<feature type="transmembrane region" description="Helical" evidence="1">
    <location>
        <begin position="54"/>
        <end position="71"/>
    </location>
</feature>
<reference evidence="2 3" key="1">
    <citation type="submission" date="2020-02" db="EMBL/GenBank/DDBJ databases">
        <authorList>
            <person name="Ashton P.M."/>
            <person name="Dallman T."/>
            <person name="Nair S."/>
            <person name="De Pinna E."/>
            <person name="Peters T."/>
            <person name="Grant K."/>
        </authorList>
    </citation>
    <scope>NUCLEOTIDE SEQUENCE [LARGE SCALE GENOMIC DNA]</scope>
    <source>
        <strain evidence="2 3">188143</strain>
    </source>
</reference>
<accession>A0AAN5HB80</accession>
<feature type="non-terminal residue" evidence="2">
    <location>
        <position position="138"/>
    </location>
</feature>
<proteinExistence type="predicted"/>
<dbReference type="Proteomes" id="UP000534332">
    <property type="component" value="Unassembled WGS sequence"/>
</dbReference>
<evidence type="ECO:0000313" key="3">
    <source>
        <dbReference type="Proteomes" id="UP000534332"/>
    </source>
</evidence>
<name>A0AAN5HB80_ECOLX</name>
<organism evidence="2 3">
    <name type="scientific">Escherichia coli</name>
    <dbReference type="NCBI Taxonomy" id="562"/>
    <lineage>
        <taxon>Bacteria</taxon>
        <taxon>Pseudomonadati</taxon>
        <taxon>Pseudomonadota</taxon>
        <taxon>Gammaproteobacteria</taxon>
        <taxon>Enterobacterales</taxon>
        <taxon>Enterobacteriaceae</taxon>
        <taxon>Escherichia</taxon>
    </lineage>
</organism>
<keyword evidence="1" id="KW-0472">Membrane</keyword>